<gene>
    <name evidence="2" type="ORF">C9I99_04000</name>
</gene>
<reference evidence="2 3" key="1">
    <citation type="submission" date="2018-03" db="EMBL/GenBank/DDBJ databases">
        <title>Whole genome sequencing of Histamine producing bacteria.</title>
        <authorList>
            <person name="Butler K."/>
        </authorList>
    </citation>
    <scope>NUCLEOTIDE SEQUENCE [LARGE SCALE GENOMIC DNA]</scope>
    <source>
        <strain evidence="2 3">JCM 13586</strain>
    </source>
</reference>
<evidence type="ECO:0000313" key="2">
    <source>
        <dbReference type="EMBL" id="PSU36171.1"/>
    </source>
</evidence>
<dbReference type="AlphaFoldDB" id="A0A2T3J4E3"/>
<dbReference type="Proteomes" id="UP000241222">
    <property type="component" value="Unassembled WGS sequence"/>
</dbReference>
<accession>A0A2T3J4E3</accession>
<evidence type="ECO:0000256" key="1">
    <source>
        <dbReference type="SAM" id="MobiDB-lite"/>
    </source>
</evidence>
<proteinExistence type="predicted"/>
<feature type="compositionally biased region" description="Polar residues" evidence="1">
    <location>
        <begin position="171"/>
        <end position="181"/>
    </location>
</feature>
<protein>
    <recommendedName>
        <fullName evidence="4">KfrA N-terminal DNA-binding domain-containing protein</fullName>
    </recommendedName>
</protein>
<keyword evidence="3" id="KW-1185">Reference proteome</keyword>
<dbReference type="EMBL" id="PYMH01000001">
    <property type="protein sequence ID" value="PSU36171.1"/>
    <property type="molecule type" value="Genomic_DNA"/>
</dbReference>
<organism evidence="2 3">
    <name type="scientific">Photobacterium lutimaris</name>
    <dbReference type="NCBI Taxonomy" id="388278"/>
    <lineage>
        <taxon>Bacteria</taxon>
        <taxon>Pseudomonadati</taxon>
        <taxon>Pseudomonadota</taxon>
        <taxon>Gammaproteobacteria</taxon>
        <taxon>Vibrionales</taxon>
        <taxon>Vibrionaceae</taxon>
        <taxon>Photobacterium</taxon>
    </lineage>
</organism>
<name>A0A2T3J4E3_9GAMM</name>
<comment type="caution">
    <text evidence="2">The sequence shown here is derived from an EMBL/GenBank/DDBJ whole genome shotgun (WGS) entry which is preliminary data.</text>
</comment>
<feature type="region of interest" description="Disordered" evidence="1">
    <location>
        <begin position="148"/>
        <end position="181"/>
    </location>
</feature>
<sequence length="224" mass="25426">MEYDINTHPLMKLTEATQPETLARHFQNMMLAGKAIETMTVDSTKQMLEHSYQQSLKLIEEMDKQLVYREDQQKSLCFPFDLMDQMTKNMADQWNALAGLPTSSAGRLAEELEEAKAKENELSERVAEQETQLNELNQTVVAHQAEVTKANRAKQTAQRNARKVKADLELSNETSKQLEEQVTQLESEKVQAMKENQALIGKNADLKQQIAQLQSQLDSVGQDS</sequence>
<evidence type="ECO:0000313" key="3">
    <source>
        <dbReference type="Proteomes" id="UP000241222"/>
    </source>
</evidence>
<evidence type="ECO:0008006" key="4">
    <source>
        <dbReference type="Google" id="ProtNLM"/>
    </source>
</evidence>